<dbReference type="PANTHER" id="PTHR30290">
    <property type="entry name" value="PERIPLASMIC BINDING COMPONENT OF ABC TRANSPORTER"/>
    <property type="match status" value="1"/>
</dbReference>
<dbReference type="Proteomes" id="UP000569914">
    <property type="component" value="Unassembled WGS sequence"/>
</dbReference>
<comment type="caution">
    <text evidence="5">The sequence shown here is derived from an EMBL/GenBank/DDBJ whole genome shotgun (WGS) entry which is preliminary data.</text>
</comment>
<reference evidence="5 6" key="1">
    <citation type="submission" date="2020-07" db="EMBL/GenBank/DDBJ databases">
        <title>Sequencing the genomes of 1000 actinobacteria strains.</title>
        <authorList>
            <person name="Klenk H.-P."/>
        </authorList>
    </citation>
    <scope>NUCLEOTIDE SEQUENCE [LARGE SCALE GENOMIC DNA]</scope>
    <source>
        <strain evidence="5 6">DSM 22083</strain>
    </source>
</reference>
<dbReference type="SUPFAM" id="SSF53850">
    <property type="entry name" value="Periplasmic binding protein-like II"/>
    <property type="match status" value="1"/>
</dbReference>
<dbReference type="InterPro" id="IPR030678">
    <property type="entry name" value="Peptide/Ni-bd"/>
</dbReference>
<dbReference type="InterPro" id="IPR000914">
    <property type="entry name" value="SBP_5_dom"/>
</dbReference>
<organism evidence="5 6">
    <name type="scientific">Microlunatus parietis</name>
    <dbReference type="NCBI Taxonomy" id="682979"/>
    <lineage>
        <taxon>Bacteria</taxon>
        <taxon>Bacillati</taxon>
        <taxon>Actinomycetota</taxon>
        <taxon>Actinomycetes</taxon>
        <taxon>Propionibacteriales</taxon>
        <taxon>Propionibacteriaceae</taxon>
        <taxon>Microlunatus</taxon>
    </lineage>
</organism>
<evidence type="ECO:0000256" key="3">
    <source>
        <dbReference type="ARBA" id="ARBA00022729"/>
    </source>
</evidence>
<dbReference type="GO" id="GO:0015833">
    <property type="term" value="P:peptide transport"/>
    <property type="evidence" value="ECO:0007669"/>
    <property type="project" value="TreeGrafter"/>
</dbReference>
<protein>
    <submittedName>
        <fullName evidence="5">Peptide/nickel transport system substrate-binding protein/oligopeptide transport system substrate-binding protein</fullName>
    </submittedName>
</protein>
<proteinExistence type="inferred from homology"/>
<dbReference type="PROSITE" id="PS01040">
    <property type="entry name" value="SBP_BACTERIAL_5"/>
    <property type="match status" value="1"/>
</dbReference>
<dbReference type="AlphaFoldDB" id="A0A7Y9I7A3"/>
<dbReference type="PANTHER" id="PTHR30290:SF83">
    <property type="entry name" value="ABC TRANSPORTER SUBSTRATE-BINDING PROTEIN"/>
    <property type="match status" value="1"/>
</dbReference>
<dbReference type="CDD" id="cd08504">
    <property type="entry name" value="PBP2_OppA"/>
    <property type="match status" value="1"/>
</dbReference>
<gene>
    <name evidence="5" type="ORF">BKA15_002694</name>
</gene>
<sequence length="596" mass="65324">METSVSPGGLAKVPANRRDFLRLSGALGIAATGTWSLTGCNIFGSQPQQQEGAKTLRIAYTTVETVDPQVITNGMWILTRGILEGLVTQTETGDSVNPATAESWEISDDNLTYTFKLRENAKWSNGDPVTAHDFEATYKRLFTPSGASAGGTTLGANSYQASTGIKGAVEFLSGALTDWSQVGVKATGDKELVITLANPNPDLLPALSHPSLLPLHMKTVEEKPDDWQKPPNFITNGPYAVTNWVMNSTLDLVPNENYWDRGQVFYDNIQVQLIEATASGTQTVPYENNETDIVGIPDVDVQRFQKDPELSKHLKVVENYSVAYLAKLRSENPALEDIRVRQALSMAMSRDTLAGVVTGAKAGQTLVPGRVKGWDDSFALGEDIEQAKRLLAEAGYPDGKGLPEIRILAGVDSPIVAALADVWQKNLGIKVRPDIVESGVYVERRWQVQKGDYIGFYFGTFAGLPTWPTYTGSLWSPIDVQKFSLPSASWAQYQKIEQDKELDAGTKNKQLAALLKEKSSPGSREMADLVAKGYSEPDDAKRLAIFKEAAGVREQESLYIPVLWLSVYFAVRPTIEGIVMRAYPDYFYLKGLKPKA</sequence>
<dbReference type="PIRSF" id="PIRSF002741">
    <property type="entry name" value="MppA"/>
    <property type="match status" value="1"/>
</dbReference>
<dbReference type="RefSeq" id="WP_179751455.1">
    <property type="nucleotide sequence ID" value="NZ_JACCBU010000001.1"/>
</dbReference>
<evidence type="ECO:0000313" key="5">
    <source>
        <dbReference type="EMBL" id="NYE71365.1"/>
    </source>
</evidence>
<dbReference type="InterPro" id="IPR023765">
    <property type="entry name" value="SBP_5_CS"/>
</dbReference>
<name>A0A7Y9I7A3_9ACTN</name>
<dbReference type="Gene3D" id="3.40.190.10">
    <property type="entry name" value="Periplasmic binding protein-like II"/>
    <property type="match status" value="1"/>
</dbReference>
<dbReference type="GO" id="GO:0042597">
    <property type="term" value="C:periplasmic space"/>
    <property type="evidence" value="ECO:0007669"/>
    <property type="project" value="UniProtKB-ARBA"/>
</dbReference>
<evidence type="ECO:0000259" key="4">
    <source>
        <dbReference type="Pfam" id="PF00496"/>
    </source>
</evidence>
<evidence type="ECO:0000313" key="6">
    <source>
        <dbReference type="Proteomes" id="UP000569914"/>
    </source>
</evidence>
<dbReference type="GO" id="GO:1904680">
    <property type="term" value="F:peptide transmembrane transporter activity"/>
    <property type="evidence" value="ECO:0007669"/>
    <property type="project" value="TreeGrafter"/>
</dbReference>
<dbReference type="EMBL" id="JACCBU010000001">
    <property type="protein sequence ID" value="NYE71365.1"/>
    <property type="molecule type" value="Genomic_DNA"/>
</dbReference>
<accession>A0A7Y9I7A3</accession>
<dbReference type="Gene3D" id="3.90.76.10">
    <property type="entry name" value="Dipeptide-binding Protein, Domain 1"/>
    <property type="match status" value="1"/>
</dbReference>
<keyword evidence="3" id="KW-0732">Signal</keyword>
<feature type="domain" description="Solute-binding protein family 5" evidence="4">
    <location>
        <begin position="96"/>
        <end position="477"/>
    </location>
</feature>
<dbReference type="Gene3D" id="3.10.105.10">
    <property type="entry name" value="Dipeptide-binding Protein, Domain 3"/>
    <property type="match status" value="1"/>
</dbReference>
<dbReference type="InterPro" id="IPR039424">
    <property type="entry name" value="SBP_5"/>
</dbReference>
<evidence type="ECO:0000256" key="1">
    <source>
        <dbReference type="ARBA" id="ARBA00004193"/>
    </source>
</evidence>
<evidence type="ECO:0000256" key="2">
    <source>
        <dbReference type="ARBA" id="ARBA00005695"/>
    </source>
</evidence>
<comment type="similarity">
    <text evidence="2">Belongs to the bacterial solute-binding protein 5 family.</text>
</comment>
<keyword evidence="6" id="KW-1185">Reference proteome</keyword>
<dbReference type="GO" id="GO:0043190">
    <property type="term" value="C:ATP-binding cassette (ABC) transporter complex"/>
    <property type="evidence" value="ECO:0007669"/>
    <property type="project" value="InterPro"/>
</dbReference>
<dbReference type="Pfam" id="PF00496">
    <property type="entry name" value="SBP_bac_5"/>
    <property type="match status" value="1"/>
</dbReference>
<comment type="subcellular location">
    <subcellularLocation>
        <location evidence="1">Cell membrane</location>
        <topology evidence="1">Lipid-anchor</topology>
    </subcellularLocation>
</comment>